<feature type="domain" description="BON" evidence="2">
    <location>
        <begin position="84"/>
        <end position="152"/>
    </location>
</feature>
<organism evidence="3 4">
    <name type="scientific">Azospirillum brasilense</name>
    <dbReference type="NCBI Taxonomy" id="192"/>
    <lineage>
        <taxon>Bacteria</taxon>
        <taxon>Pseudomonadati</taxon>
        <taxon>Pseudomonadota</taxon>
        <taxon>Alphaproteobacteria</taxon>
        <taxon>Rhodospirillales</taxon>
        <taxon>Azospirillaceae</taxon>
        <taxon>Azospirillum</taxon>
    </lineage>
</organism>
<dbReference type="Proteomes" id="UP000316083">
    <property type="component" value="Unassembled WGS sequence"/>
</dbReference>
<keyword evidence="1" id="KW-1133">Transmembrane helix</keyword>
<dbReference type="InterPro" id="IPR051686">
    <property type="entry name" value="Lipoprotein_DolP"/>
</dbReference>
<proteinExistence type="predicted"/>
<dbReference type="PANTHER" id="PTHR34606:SF15">
    <property type="entry name" value="BON DOMAIN-CONTAINING PROTEIN"/>
    <property type="match status" value="1"/>
</dbReference>
<sequence length="228" mass="25012">MKPDTPKIPHCQRTCGMTFSARPFFRRAGDRRQSVSGFGRLWALVGMAAVAGLASGCAPVVLGAAGGTAVVAASEHRGLSGFASDTEIKARINHLWFQHSLEMHSRIGLTVDQGRVLLTGRATDAQMRLDAVRLCWQVEGVKEVINEIQVDTDSGIMDSARDTWITTQLRTKLTFDSQIHSQNFSIDTVNGVVYLMGLATHQGELDRVIEHARTLPNVQRVVNYARVL</sequence>
<comment type="caution">
    <text evidence="3">The sequence shown here is derived from an EMBL/GenBank/DDBJ whole genome shotgun (WGS) entry which is preliminary data.</text>
</comment>
<evidence type="ECO:0000259" key="2">
    <source>
        <dbReference type="PROSITE" id="PS50914"/>
    </source>
</evidence>
<dbReference type="InterPro" id="IPR007055">
    <property type="entry name" value="BON_dom"/>
</dbReference>
<accession>A0A560BPB3</accession>
<dbReference type="PANTHER" id="PTHR34606">
    <property type="entry name" value="BON DOMAIN-CONTAINING PROTEIN"/>
    <property type="match status" value="1"/>
</dbReference>
<evidence type="ECO:0000313" key="4">
    <source>
        <dbReference type="Proteomes" id="UP000316083"/>
    </source>
</evidence>
<dbReference type="PROSITE" id="PS50914">
    <property type="entry name" value="BON"/>
    <property type="match status" value="2"/>
</dbReference>
<feature type="domain" description="BON" evidence="2">
    <location>
        <begin position="161"/>
        <end position="228"/>
    </location>
</feature>
<protein>
    <submittedName>
        <fullName evidence="3">Osmotically-inducible protein OsmY</fullName>
    </submittedName>
</protein>
<dbReference type="RefSeq" id="WP_247882937.1">
    <property type="nucleotide sequence ID" value="NZ_QOKV01000038.1"/>
</dbReference>
<feature type="transmembrane region" description="Helical" evidence="1">
    <location>
        <begin position="41"/>
        <end position="62"/>
    </location>
</feature>
<keyword evidence="1" id="KW-0472">Membrane</keyword>
<keyword evidence="1" id="KW-0812">Transmembrane</keyword>
<name>A0A560BPB3_AZOBR</name>
<evidence type="ECO:0000313" key="3">
    <source>
        <dbReference type="EMBL" id="TWA74436.1"/>
    </source>
</evidence>
<evidence type="ECO:0000256" key="1">
    <source>
        <dbReference type="SAM" id="Phobius"/>
    </source>
</evidence>
<gene>
    <name evidence="3" type="ORF">FBZ82_101451</name>
</gene>
<reference evidence="3 4" key="1">
    <citation type="submission" date="2019-06" db="EMBL/GenBank/DDBJ databases">
        <title>Genomic Encyclopedia of Type Strains, Phase IV (KMG-V): Genome sequencing to study the core and pangenomes of soil and plant-associated prokaryotes.</title>
        <authorList>
            <person name="Whitman W."/>
        </authorList>
    </citation>
    <scope>NUCLEOTIDE SEQUENCE [LARGE SCALE GENOMIC DNA]</scope>
    <source>
        <strain evidence="3 4">BR 11796</strain>
    </source>
</reference>
<dbReference type="EMBL" id="VITF01000001">
    <property type="protein sequence ID" value="TWA74436.1"/>
    <property type="molecule type" value="Genomic_DNA"/>
</dbReference>
<dbReference type="AlphaFoldDB" id="A0A560BPB3"/>
<dbReference type="Gene3D" id="3.30.1340.30">
    <property type="match status" value="1"/>
</dbReference>
<dbReference type="Pfam" id="PF04972">
    <property type="entry name" value="BON"/>
    <property type="match status" value="2"/>
</dbReference>